<evidence type="ECO:0000313" key="5">
    <source>
        <dbReference type="EMBL" id="MDT9592174.1"/>
    </source>
</evidence>
<dbReference type="PIRSF" id="PIRSF015582">
    <property type="entry name" value="Cit_lyase_B"/>
    <property type="match status" value="1"/>
</dbReference>
<dbReference type="Gene3D" id="3.20.20.60">
    <property type="entry name" value="Phosphoenolpyruvate-binding domains"/>
    <property type="match status" value="1"/>
</dbReference>
<feature type="domain" description="HpcH/HpaI aldolase/citrate lyase" evidence="4">
    <location>
        <begin position="8"/>
        <end position="213"/>
    </location>
</feature>
<dbReference type="InterPro" id="IPR015813">
    <property type="entry name" value="Pyrv/PenolPyrv_kinase-like_dom"/>
</dbReference>
<dbReference type="InterPro" id="IPR040442">
    <property type="entry name" value="Pyrv_kinase-like_dom_sf"/>
</dbReference>
<dbReference type="SUPFAM" id="SSF51621">
    <property type="entry name" value="Phosphoenolpyruvate/pyruvate domain"/>
    <property type="match status" value="1"/>
</dbReference>
<accession>A0ABU3PSJ6</accession>
<proteinExistence type="predicted"/>
<dbReference type="Proteomes" id="UP001268542">
    <property type="component" value="Unassembled WGS sequence"/>
</dbReference>
<protein>
    <submittedName>
        <fullName evidence="5">CoA ester lyase</fullName>
    </submittedName>
</protein>
<evidence type="ECO:0000313" key="6">
    <source>
        <dbReference type="Proteomes" id="UP001268542"/>
    </source>
</evidence>
<dbReference type="RefSeq" id="WP_315731423.1">
    <property type="nucleotide sequence ID" value="NZ_JAVYII010000001.1"/>
</dbReference>
<gene>
    <name evidence="5" type="ORF">RDV89_03800</name>
</gene>
<keyword evidence="3" id="KW-0460">Magnesium</keyword>
<dbReference type="PANTHER" id="PTHR32308:SF10">
    <property type="entry name" value="CITRATE LYASE SUBUNIT BETA"/>
    <property type="match status" value="1"/>
</dbReference>
<dbReference type="Pfam" id="PF03328">
    <property type="entry name" value="HpcH_HpaI"/>
    <property type="match status" value="1"/>
</dbReference>
<name>A0ABU3PSJ6_9ACTN</name>
<keyword evidence="5" id="KW-0456">Lyase</keyword>
<sequence>MRTAVTARSWLFTPGDRERLFDKASASNADAVVLDLEDAVAPHAKATARADVCDWLRVGGRAWVRINAADTTWFDEDLIALTDAPGLAGVMLAKAEDPDAVHEITRQIRRDVDVVALVETARGVRRAEELAAVQSTTRLAFGALDLAADLGVDPDEDDALLLARSTLVLASRVAGLPAPVDGVTRATTDAAAIVRDARRSRSLGFGAKLCIHPAQVDLVNAGFAPTEAEVEWAREVLETAGAGGVGTDARGQMIDKPVVDRARGIVQAAGEDR</sequence>
<keyword evidence="2" id="KW-0479">Metal-binding</keyword>
<dbReference type="GO" id="GO:0016829">
    <property type="term" value="F:lyase activity"/>
    <property type="evidence" value="ECO:0007669"/>
    <property type="project" value="UniProtKB-KW"/>
</dbReference>
<evidence type="ECO:0000256" key="3">
    <source>
        <dbReference type="ARBA" id="ARBA00022842"/>
    </source>
</evidence>
<evidence type="ECO:0000259" key="4">
    <source>
        <dbReference type="Pfam" id="PF03328"/>
    </source>
</evidence>
<keyword evidence="6" id="KW-1185">Reference proteome</keyword>
<comment type="cofactor">
    <cofactor evidence="1">
        <name>Mg(2+)</name>
        <dbReference type="ChEBI" id="CHEBI:18420"/>
    </cofactor>
</comment>
<comment type="caution">
    <text evidence="5">The sequence shown here is derived from an EMBL/GenBank/DDBJ whole genome shotgun (WGS) entry which is preliminary data.</text>
</comment>
<dbReference type="PANTHER" id="PTHR32308">
    <property type="entry name" value="LYASE BETA SUBUNIT, PUTATIVE (AFU_ORTHOLOGUE AFUA_4G13030)-RELATED"/>
    <property type="match status" value="1"/>
</dbReference>
<evidence type="ECO:0000256" key="1">
    <source>
        <dbReference type="ARBA" id="ARBA00001946"/>
    </source>
</evidence>
<dbReference type="InterPro" id="IPR011206">
    <property type="entry name" value="Citrate_lyase_beta/mcl1/mcl2"/>
</dbReference>
<evidence type="ECO:0000256" key="2">
    <source>
        <dbReference type="ARBA" id="ARBA00022723"/>
    </source>
</evidence>
<reference evidence="5 6" key="1">
    <citation type="submission" date="2023-08" db="EMBL/GenBank/DDBJ databases">
        <title>Nocardioides seae sp. nov., a bacterium isolated from a soil.</title>
        <authorList>
            <person name="Wang X."/>
        </authorList>
    </citation>
    <scope>NUCLEOTIDE SEQUENCE [LARGE SCALE GENOMIC DNA]</scope>
    <source>
        <strain evidence="5 6">YZH12</strain>
    </source>
</reference>
<organism evidence="5 6">
    <name type="scientific">Nocardioides imazamoxiresistens</name>
    <dbReference type="NCBI Taxonomy" id="3231893"/>
    <lineage>
        <taxon>Bacteria</taxon>
        <taxon>Bacillati</taxon>
        <taxon>Actinomycetota</taxon>
        <taxon>Actinomycetes</taxon>
        <taxon>Propionibacteriales</taxon>
        <taxon>Nocardioidaceae</taxon>
        <taxon>Nocardioides</taxon>
    </lineage>
</organism>
<dbReference type="InterPro" id="IPR005000">
    <property type="entry name" value="Aldolase/citrate-lyase_domain"/>
</dbReference>
<dbReference type="EMBL" id="JAVYII010000001">
    <property type="protein sequence ID" value="MDT9592174.1"/>
    <property type="molecule type" value="Genomic_DNA"/>
</dbReference>